<feature type="compositionally biased region" description="Basic and acidic residues" evidence="1">
    <location>
        <begin position="54"/>
        <end position="68"/>
    </location>
</feature>
<dbReference type="EMBL" id="BNJG01000003">
    <property type="protein sequence ID" value="GHO59505.1"/>
    <property type="molecule type" value="Genomic_DNA"/>
</dbReference>
<evidence type="ECO:0000256" key="1">
    <source>
        <dbReference type="SAM" id="MobiDB-lite"/>
    </source>
</evidence>
<gene>
    <name evidence="2" type="ORF">KSB_79800</name>
</gene>
<accession>A0ABQ3V3N1</accession>
<feature type="region of interest" description="Disordered" evidence="1">
    <location>
        <begin position="48"/>
        <end position="75"/>
    </location>
</feature>
<protein>
    <submittedName>
        <fullName evidence="2">Uncharacterized protein</fullName>
    </submittedName>
</protein>
<dbReference type="Proteomes" id="UP000654345">
    <property type="component" value="Unassembled WGS sequence"/>
</dbReference>
<evidence type="ECO:0000313" key="2">
    <source>
        <dbReference type="EMBL" id="GHO59505.1"/>
    </source>
</evidence>
<sequence>MSGPEEKQSQPEKTEHVDERLNNIAYSLGYFLGNTRLRAQHFAQAFREGNIESNHTHQEPVEAQREPSEQQMETNSIITEYAATPRQPEPTLTQKAEDVIEIVGIQLDTLFTVSRILMRRTVARIREDVEDIWVESQILRKRQRRRRLER</sequence>
<evidence type="ECO:0000313" key="3">
    <source>
        <dbReference type="Proteomes" id="UP000654345"/>
    </source>
</evidence>
<dbReference type="RefSeq" id="WP_201375685.1">
    <property type="nucleotide sequence ID" value="NZ_BNJG01000003.1"/>
</dbReference>
<reference evidence="2 3" key="1">
    <citation type="journal article" date="2021" name="Int. J. Syst. Evol. Microbiol.">
        <title>Reticulibacter mediterranei gen. nov., sp. nov., within the new family Reticulibacteraceae fam. nov., and Ktedonospora formicarum gen. nov., sp. nov., Ktedonobacter robiniae sp. nov., Dictyobacter formicarum sp. nov. and Dictyobacter arantiisoli sp. nov., belonging to the class Ktedonobacteria.</title>
        <authorList>
            <person name="Yabe S."/>
            <person name="Zheng Y."/>
            <person name="Wang C.M."/>
            <person name="Sakai Y."/>
            <person name="Abe K."/>
            <person name="Yokota A."/>
            <person name="Donadio S."/>
            <person name="Cavaletti L."/>
            <person name="Monciardini P."/>
        </authorList>
    </citation>
    <scope>NUCLEOTIDE SEQUENCE [LARGE SCALE GENOMIC DNA]</scope>
    <source>
        <strain evidence="2 3">SOSP1-30</strain>
    </source>
</reference>
<name>A0ABQ3V3N1_9CHLR</name>
<keyword evidence="3" id="KW-1185">Reference proteome</keyword>
<comment type="caution">
    <text evidence="2">The sequence shown here is derived from an EMBL/GenBank/DDBJ whole genome shotgun (WGS) entry which is preliminary data.</text>
</comment>
<proteinExistence type="predicted"/>
<organism evidence="2 3">
    <name type="scientific">Ktedonobacter robiniae</name>
    <dbReference type="NCBI Taxonomy" id="2778365"/>
    <lineage>
        <taxon>Bacteria</taxon>
        <taxon>Bacillati</taxon>
        <taxon>Chloroflexota</taxon>
        <taxon>Ktedonobacteria</taxon>
        <taxon>Ktedonobacterales</taxon>
        <taxon>Ktedonobacteraceae</taxon>
        <taxon>Ktedonobacter</taxon>
    </lineage>
</organism>